<dbReference type="GO" id="GO:0020037">
    <property type="term" value="F:heme binding"/>
    <property type="evidence" value="ECO:0007669"/>
    <property type="project" value="InterPro"/>
</dbReference>
<evidence type="ECO:0000256" key="1">
    <source>
        <dbReference type="ARBA" id="ARBA00023033"/>
    </source>
</evidence>
<accession>A0A914EBY6</accession>
<keyword evidence="1" id="KW-0503">Monooxygenase</keyword>
<name>A0A914EBY6_9BILA</name>
<dbReference type="Gene3D" id="1.10.630.10">
    <property type="entry name" value="Cytochrome P450"/>
    <property type="match status" value="1"/>
</dbReference>
<evidence type="ECO:0000313" key="2">
    <source>
        <dbReference type="Proteomes" id="UP000887540"/>
    </source>
</evidence>
<dbReference type="AlphaFoldDB" id="A0A914EBY6"/>
<keyword evidence="2" id="KW-1185">Reference proteome</keyword>
<protein>
    <submittedName>
        <fullName evidence="3">Uncharacterized protein</fullName>
    </submittedName>
</protein>
<dbReference type="GO" id="GO:0004497">
    <property type="term" value="F:monooxygenase activity"/>
    <property type="evidence" value="ECO:0007669"/>
    <property type="project" value="UniProtKB-KW"/>
</dbReference>
<dbReference type="GO" id="GO:0016705">
    <property type="term" value="F:oxidoreductase activity, acting on paired donors, with incorporation or reduction of molecular oxygen"/>
    <property type="evidence" value="ECO:0007669"/>
    <property type="project" value="InterPro"/>
</dbReference>
<dbReference type="GO" id="GO:0005506">
    <property type="term" value="F:iron ion binding"/>
    <property type="evidence" value="ECO:0007669"/>
    <property type="project" value="InterPro"/>
</dbReference>
<evidence type="ECO:0000313" key="3">
    <source>
        <dbReference type="WBParaSite" id="ACRNAN_scaffold6748.g16656.t1"/>
    </source>
</evidence>
<sequence>MVRVLGHPMAIMMWNNTEMYKYIPGFRSLYYRIVTYRDHLFGFFEKQVEEHQANVDLNSEPTDYVDAYLREKAKRDQEIGENGHFYK</sequence>
<dbReference type="SUPFAM" id="SSF48264">
    <property type="entry name" value="Cytochrome P450"/>
    <property type="match status" value="1"/>
</dbReference>
<dbReference type="InterPro" id="IPR036396">
    <property type="entry name" value="Cyt_P450_sf"/>
</dbReference>
<proteinExistence type="predicted"/>
<dbReference type="Proteomes" id="UP000887540">
    <property type="component" value="Unplaced"/>
</dbReference>
<reference evidence="3" key="1">
    <citation type="submission" date="2022-11" db="UniProtKB">
        <authorList>
            <consortium name="WormBaseParasite"/>
        </authorList>
    </citation>
    <scope>IDENTIFICATION</scope>
</reference>
<keyword evidence="1" id="KW-0560">Oxidoreductase</keyword>
<organism evidence="2 3">
    <name type="scientific">Acrobeloides nanus</name>
    <dbReference type="NCBI Taxonomy" id="290746"/>
    <lineage>
        <taxon>Eukaryota</taxon>
        <taxon>Metazoa</taxon>
        <taxon>Ecdysozoa</taxon>
        <taxon>Nematoda</taxon>
        <taxon>Chromadorea</taxon>
        <taxon>Rhabditida</taxon>
        <taxon>Tylenchina</taxon>
        <taxon>Cephalobomorpha</taxon>
        <taxon>Cephaloboidea</taxon>
        <taxon>Cephalobidae</taxon>
        <taxon>Acrobeloides</taxon>
    </lineage>
</organism>
<dbReference type="WBParaSite" id="ACRNAN_scaffold6748.g16656.t1">
    <property type="protein sequence ID" value="ACRNAN_scaffold6748.g16656.t1"/>
    <property type="gene ID" value="ACRNAN_scaffold6748.g16656"/>
</dbReference>